<dbReference type="Proteomes" id="UP001218188">
    <property type="component" value="Unassembled WGS sequence"/>
</dbReference>
<evidence type="ECO:0000313" key="2">
    <source>
        <dbReference type="Proteomes" id="UP001218188"/>
    </source>
</evidence>
<accession>A0AAD6RX80</accession>
<organism evidence="1 2">
    <name type="scientific">Mycena alexandri</name>
    <dbReference type="NCBI Taxonomy" id="1745969"/>
    <lineage>
        <taxon>Eukaryota</taxon>
        <taxon>Fungi</taxon>
        <taxon>Dikarya</taxon>
        <taxon>Basidiomycota</taxon>
        <taxon>Agaricomycotina</taxon>
        <taxon>Agaricomycetes</taxon>
        <taxon>Agaricomycetidae</taxon>
        <taxon>Agaricales</taxon>
        <taxon>Marasmiineae</taxon>
        <taxon>Mycenaceae</taxon>
        <taxon>Mycena</taxon>
    </lineage>
</organism>
<evidence type="ECO:0000313" key="1">
    <source>
        <dbReference type="EMBL" id="KAJ7016667.1"/>
    </source>
</evidence>
<proteinExistence type="predicted"/>
<gene>
    <name evidence="1" type="ORF">C8F04DRAFT_981052</name>
</gene>
<comment type="caution">
    <text evidence="1">The sequence shown here is derived from an EMBL/GenBank/DDBJ whole genome shotgun (WGS) entry which is preliminary data.</text>
</comment>
<dbReference type="AlphaFoldDB" id="A0AAD6RX80"/>
<dbReference type="EMBL" id="JARJCM010000477">
    <property type="protein sequence ID" value="KAJ7016667.1"/>
    <property type="molecule type" value="Genomic_DNA"/>
</dbReference>
<keyword evidence="2" id="KW-1185">Reference proteome</keyword>
<protein>
    <submittedName>
        <fullName evidence="1">Uncharacterized protein</fullName>
    </submittedName>
</protein>
<name>A0AAD6RX80_9AGAR</name>
<reference evidence="1" key="1">
    <citation type="submission" date="2023-03" db="EMBL/GenBank/DDBJ databases">
        <title>Massive genome expansion in bonnet fungi (Mycena s.s.) driven by repeated elements and novel gene families across ecological guilds.</title>
        <authorList>
            <consortium name="Lawrence Berkeley National Laboratory"/>
            <person name="Harder C.B."/>
            <person name="Miyauchi S."/>
            <person name="Viragh M."/>
            <person name="Kuo A."/>
            <person name="Thoen E."/>
            <person name="Andreopoulos B."/>
            <person name="Lu D."/>
            <person name="Skrede I."/>
            <person name="Drula E."/>
            <person name="Henrissat B."/>
            <person name="Morin E."/>
            <person name="Kohler A."/>
            <person name="Barry K."/>
            <person name="LaButti K."/>
            <person name="Morin E."/>
            <person name="Salamov A."/>
            <person name="Lipzen A."/>
            <person name="Mereny Z."/>
            <person name="Hegedus B."/>
            <person name="Baldrian P."/>
            <person name="Stursova M."/>
            <person name="Weitz H."/>
            <person name="Taylor A."/>
            <person name="Grigoriev I.V."/>
            <person name="Nagy L.G."/>
            <person name="Martin F."/>
            <person name="Kauserud H."/>
        </authorList>
    </citation>
    <scope>NUCLEOTIDE SEQUENCE</scope>
    <source>
        <strain evidence="1">CBHHK200</strain>
    </source>
</reference>
<sequence length="195" mass="21720">MLQKFCPTAFDALAKEKEWFLEKHPDLLYPSTSSVFSAATFELGGPHCRTVAQGVPHRFLPGAFSILTALGNYNHNRGGHIILWELGFVICFPPGASIIIPTGVIHYSFVRVRPSETRYSLLQWAGSGIARYMRNGFNFDSDFAKGSREQHAAREERRRAAHAAALDAFPLESELDYCSMSLPFFGIQPTAADNH</sequence>